<evidence type="ECO:0000256" key="2">
    <source>
        <dbReference type="SAM" id="MobiDB-lite"/>
    </source>
</evidence>
<dbReference type="PANTHER" id="PTHR47784:SF5">
    <property type="entry name" value="STEROL UPTAKE CONTROL PROTEIN 2"/>
    <property type="match status" value="1"/>
</dbReference>
<dbReference type="SMART" id="SM00066">
    <property type="entry name" value="GAL4"/>
    <property type="match status" value="1"/>
</dbReference>
<dbReference type="OrthoDB" id="416217at2759"/>
<dbReference type="PANTHER" id="PTHR47784">
    <property type="entry name" value="STEROL UPTAKE CONTROL PROTEIN 2"/>
    <property type="match status" value="1"/>
</dbReference>
<dbReference type="GO" id="GO:0008270">
    <property type="term" value="F:zinc ion binding"/>
    <property type="evidence" value="ECO:0007669"/>
    <property type="project" value="InterPro"/>
</dbReference>
<dbReference type="PROSITE" id="PS50048">
    <property type="entry name" value="ZN2_CY6_FUNGAL_2"/>
    <property type="match status" value="1"/>
</dbReference>
<name>A0A679PDN8_GIBZA</name>
<accession>A0A679PDN8</accession>
<dbReference type="AlphaFoldDB" id="A0A679PDN8"/>
<dbReference type="Pfam" id="PF11951">
    <property type="entry name" value="Fungal_trans_2"/>
    <property type="match status" value="1"/>
</dbReference>
<proteinExistence type="predicted"/>
<evidence type="ECO:0000313" key="3">
    <source>
        <dbReference type="EMBL" id="VIO58570.1"/>
    </source>
</evidence>
<feature type="region of interest" description="Disordered" evidence="2">
    <location>
        <begin position="1"/>
        <end position="26"/>
    </location>
</feature>
<dbReference type="InterPro" id="IPR036864">
    <property type="entry name" value="Zn2-C6_fun-type_DNA-bd_sf"/>
</dbReference>
<feature type="compositionally biased region" description="Basic residues" evidence="2">
    <location>
        <begin position="17"/>
        <end position="26"/>
    </location>
</feature>
<reference evidence="3" key="1">
    <citation type="submission" date="2019-04" db="EMBL/GenBank/DDBJ databases">
        <authorList>
            <person name="Melise S."/>
            <person name="Noan J."/>
            <person name="Okalmin O."/>
        </authorList>
    </citation>
    <scope>NUCLEOTIDE SEQUENCE</scope>
    <source>
        <strain evidence="3">FN9</strain>
    </source>
</reference>
<protein>
    <submittedName>
        <fullName evidence="3">Uncharacterized protein</fullName>
    </submittedName>
</protein>
<dbReference type="InterPro" id="IPR001138">
    <property type="entry name" value="Zn2Cys6_DnaBD"/>
</dbReference>
<dbReference type="SUPFAM" id="SSF57701">
    <property type="entry name" value="Zn2/Cys6 DNA-binding domain"/>
    <property type="match status" value="1"/>
</dbReference>
<dbReference type="InterPro" id="IPR021858">
    <property type="entry name" value="Fun_TF"/>
</dbReference>
<gene>
    <name evidence="3" type="ORF">FUG_LOCUS313152</name>
</gene>
<dbReference type="EMBL" id="CAAKMV010000134">
    <property type="protein sequence ID" value="VIO58570.1"/>
    <property type="molecule type" value="Genomic_DNA"/>
</dbReference>
<dbReference type="CDD" id="cd00067">
    <property type="entry name" value="GAL4"/>
    <property type="match status" value="1"/>
</dbReference>
<dbReference type="GO" id="GO:0001228">
    <property type="term" value="F:DNA-binding transcription activator activity, RNA polymerase II-specific"/>
    <property type="evidence" value="ECO:0007669"/>
    <property type="project" value="TreeGrafter"/>
</dbReference>
<dbReference type="InterPro" id="IPR053157">
    <property type="entry name" value="Sterol_Uptake_Regulator"/>
</dbReference>
<sequence length="411" mass="46585">MSFGNNETNPSIQTRNRAPRRCHRKSRNGCTNCKFRRVKCDEQKPECSNCVRRELRCSFLPPNSYSASPCGNSGSSSLTPPCDATLLTQIPSPSLPDIPRTLSLEPASEGLDIEDFFLLHHYTIFTSHTLAIVPGLDIFMRVNLPRIAFSNDFLLHGTLAIAALHLSRFKKNASEANAYMMKALHHYGTALRTATSLMTNINAQNGPALYLFSMLCFSFTLGLGPKPGDFLLFGQQGIAQWLGQLQGMRSLLETKPELFQDDTLAPMFQLSVRSLTQSVSRADHFPQLREQIQQAASGDPELVHYSKALDQLSQSFDFAFLSTSRAAQLSPQQVFVWVYQLDDDFVRLLQEEKPIALIILSYFCILLNRLSSFWWIRGWPEHLLFEIHASLDEEYKIWMRRPMEETGWIPG</sequence>
<feature type="compositionally biased region" description="Polar residues" evidence="2">
    <location>
        <begin position="1"/>
        <end position="16"/>
    </location>
</feature>
<keyword evidence="1" id="KW-0539">Nucleus</keyword>
<dbReference type="Pfam" id="PF00172">
    <property type="entry name" value="Zn_clus"/>
    <property type="match status" value="1"/>
</dbReference>
<dbReference type="PRINTS" id="PR00755">
    <property type="entry name" value="AFLATOXINBRP"/>
</dbReference>
<dbReference type="PROSITE" id="PS00463">
    <property type="entry name" value="ZN2_CY6_FUNGAL_1"/>
    <property type="match status" value="1"/>
</dbReference>
<evidence type="ECO:0000256" key="1">
    <source>
        <dbReference type="ARBA" id="ARBA00023242"/>
    </source>
</evidence>
<organism evidence="3">
    <name type="scientific">Gibberella zeae</name>
    <name type="common">Wheat head blight fungus</name>
    <name type="synonym">Fusarium graminearum</name>
    <dbReference type="NCBI Taxonomy" id="5518"/>
    <lineage>
        <taxon>Eukaryota</taxon>
        <taxon>Fungi</taxon>
        <taxon>Dikarya</taxon>
        <taxon>Ascomycota</taxon>
        <taxon>Pezizomycotina</taxon>
        <taxon>Sordariomycetes</taxon>
        <taxon>Hypocreomycetidae</taxon>
        <taxon>Hypocreales</taxon>
        <taxon>Nectriaceae</taxon>
        <taxon>Fusarium</taxon>
    </lineage>
</organism>
<dbReference type="Gene3D" id="4.10.240.10">
    <property type="entry name" value="Zn(2)-C6 fungal-type DNA-binding domain"/>
    <property type="match status" value="1"/>
</dbReference>